<proteinExistence type="predicted"/>
<dbReference type="EMBL" id="JBFNXQ010000185">
    <property type="protein sequence ID" value="MEX5721857.1"/>
    <property type="molecule type" value="Genomic_DNA"/>
</dbReference>
<dbReference type="InterPro" id="IPR006311">
    <property type="entry name" value="TAT_signal"/>
</dbReference>
<evidence type="ECO:0000313" key="2">
    <source>
        <dbReference type="Proteomes" id="UP001560045"/>
    </source>
</evidence>
<gene>
    <name evidence="1" type="ORF">ABQ292_26260</name>
</gene>
<protein>
    <recommendedName>
        <fullName evidence="3">DUF4439 domain-containing protein</fullName>
    </recommendedName>
</protein>
<evidence type="ECO:0008006" key="3">
    <source>
        <dbReference type="Google" id="ProtNLM"/>
    </source>
</evidence>
<dbReference type="PROSITE" id="PS51318">
    <property type="entry name" value="TAT"/>
    <property type="match status" value="1"/>
</dbReference>
<reference evidence="1 2" key="1">
    <citation type="submission" date="2024-06" db="EMBL/GenBank/DDBJ databases">
        <title>Draft genome sequence of Geodermatophilus badlandi, a novel member of the Geodermatophilaceae isolated from badland sedimentary rocks in the Red desert, Wyoming, USA.</title>
        <authorList>
            <person name="Ben Tekaya S."/>
            <person name="Nouioui I."/>
            <person name="Flores G.M."/>
            <person name="Shaal M.N."/>
            <person name="Bredoire F."/>
            <person name="Basile F."/>
            <person name="Van Diepen L."/>
            <person name="Ward N.L."/>
        </authorList>
    </citation>
    <scope>NUCLEOTIDE SEQUENCE [LARGE SCALE GENOMIC DNA]</scope>
    <source>
        <strain evidence="1 2">WL48A</strain>
    </source>
</reference>
<keyword evidence="2" id="KW-1185">Reference proteome</keyword>
<evidence type="ECO:0000313" key="1">
    <source>
        <dbReference type="EMBL" id="MEX5721857.1"/>
    </source>
</evidence>
<accession>A0ABV3XNF2</accession>
<comment type="caution">
    <text evidence="1">The sequence shown here is derived from an EMBL/GenBank/DDBJ whole genome shotgun (WGS) entry which is preliminary data.</text>
</comment>
<feature type="non-terminal residue" evidence="1">
    <location>
        <position position="101"/>
    </location>
</feature>
<name>A0ABV3XNF2_9ACTN</name>
<organism evidence="1 2">
    <name type="scientific">Geodermatophilus maliterrae</name>
    <dbReference type="NCBI Taxonomy" id="3162531"/>
    <lineage>
        <taxon>Bacteria</taxon>
        <taxon>Bacillati</taxon>
        <taxon>Actinomycetota</taxon>
        <taxon>Actinomycetes</taxon>
        <taxon>Geodermatophilales</taxon>
        <taxon>Geodermatophilaceae</taxon>
        <taxon>Geodermatophilus</taxon>
    </lineage>
</organism>
<sequence length="101" mass="9770">MSAPPAPPPSPPGFPRRTLLTATAGLALLATAACTPGGSGEAAGATDGQVDRLAAQVAVQEAAVAAYDAATAADPALGGQVAVLAEQAREQLERLRAAAPG</sequence>
<dbReference type="Proteomes" id="UP001560045">
    <property type="component" value="Unassembled WGS sequence"/>
</dbReference>